<reference evidence="2" key="1">
    <citation type="submission" date="2021-06" db="EMBL/GenBank/DDBJ databases">
        <authorList>
            <person name="Kallberg Y."/>
            <person name="Tangrot J."/>
            <person name="Rosling A."/>
        </authorList>
    </citation>
    <scope>NUCLEOTIDE SEQUENCE</scope>
    <source>
        <strain evidence="2">BR232B</strain>
    </source>
</reference>
<accession>A0A9N9DSG5</accession>
<dbReference type="OrthoDB" id="128867at2759"/>
<feature type="region of interest" description="Disordered" evidence="1">
    <location>
        <begin position="1"/>
        <end position="42"/>
    </location>
</feature>
<sequence length="102" mass="11389">MDLYFDQHTHSSTTSNQRTQQTDVNYAGLNREDTSTNSPACTSAKPIRFQNAAVNLANREIFPSCSPIQHKRRMGELLSRGSAISIASDFYQRFSAESPIFG</sequence>
<dbReference type="EMBL" id="CAJVPI010002937">
    <property type="protein sequence ID" value="CAG8651800.1"/>
    <property type="molecule type" value="Genomic_DNA"/>
</dbReference>
<name>A0A9N9DSG5_9GLOM</name>
<evidence type="ECO:0000313" key="2">
    <source>
        <dbReference type="EMBL" id="CAG8651800.1"/>
    </source>
</evidence>
<gene>
    <name evidence="2" type="ORF">PBRASI_LOCUS10304</name>
</gene>
<dbReference type="Proteomes" id="UP000789739">
    <property type="component" value="Unassembled WGS sequence"/>
</dbReference>
<evidence type="ECO:0000313" key="3">
    <source>
        <dbReference type="Proteomes" id="UP000789739"/>
    </source>
</evidence>
<comment type="caution">
    <text evidence="2">The sequence shown here is derived from an EMBL/GenBank/DDBJ whole genome shotgun (WGS) entry which is preliminary data.</text>
</comment>
<organism evidence="2 3">
    <name type="scientific">Paraglomus brasilianum</name>
    <dbReference type="NCBI Taxonomy" id="144538"/>
    <lineage>
        <taxon>Eukaryota</taxon>
        <taxon>Fungi</taxon>
        <taxon>Fungi incertae sedis</taxon>
        <taxon>Mucoromycota</taxon>
        <taxon>Glomeromycotina</taxon>
        <taxon>Glomeromycetes</taxon>
        <taxon>Paraglomerales</taxon>
        <taxon>Paraglomeraceae</taxon>
        <taxon>Paraglomus</taxon>
    </lineage>
</organism>
<proteinExistence type="predicted"/>
<evidence type="ECO:0000256" key="1">
    <source>
        <dbReference type="SAM" id="MobiDB-lite"/>
    </source>
</evidence>
<dbReference type="AlphaFoldDB" id="A0A9N9DSG5"/>
<keyword evidence="3" id="KW-1185">Reference proteome</keyword>
<feature type="non-terminal residue" evidence="2">
    <location>
        <position position="1"/>
    </location>
</feature>
<protein>
    <submittedName>
        <fullName evidence="2">8198_t:CDS:1</fullName>
    </submittedName>
</protein>
<feature type="compositionally biased region" description="Low complexity" evidence="1">
    <location>
        <begin position="10"/>
        <end position="22"/>
    </location>
</feature>